<gene>
    <name evidence="3" type="ORF">MNEG_1712</name>
</gene>
<feature type="coiled-coil region" evidence="1">
    <location>
        <begin position="16"/>
        <end position="43"/>
    </location>
</feature>
<organism evidence="3 4">
    <name type="scientific">Monoraphidium neglectum</name>
    <dbReference type="NCBI Taxonomy" id="145388"/>
    <lineage>
        <taxon>Eukaryota</taxon>
        <taxon>Viridiplantae</taxon>
        <taxon>Chlorophyta</taxon>
        <taxon>core chlorophytes</taxon>
        <taxon>Chlorophyceae</taxon>
        <taxon>CS clade</taxon>
        <taxon>Sphaeropleales</taxon>
        <taxon>Selenastraceae</taxon>
        <taxon>Monoraphidium</taxon>
    </lineage>
</organism>
<dbReference type="GeneID" id="25734590"/>
<evidence type="ECO:0000313" key="3">
    <source>
        <dbReference type="EMBL" id="KIZ06251.1"/>
    </source>
</evidence>
<protein>
    <submittedName>
        <fullName evidence="3">Uncharacterized protein</fullName>
    </submittedName>
</protein>
<evidence type="ECO:0000313" key="4">
    <source>
        <dbReference type="Proteomes" id="UP000054498"/>
    </source>
</evidence>
<dbReference type="KEGG" id="mng:MNEG_1712"/>
<keyword evidence="4" id="KW-1185">Reference proteome</keyword>
<evidence type="ECO:0000256" key="2">
    <source>
        <dbReference type="SAM" id="MobiDB-lite"/>
    </source>
</evidence>
<sequence length="135" mass="13993">MNRTIQNYQKAYRKKVEGLKTELTSTRADNSQLRTQVRRLRRRKIAHPPSLLVGAAVGVLAADVIKSVVKTIKQRLRRGGGGGDKDEGATVPALPAPAAPATEEERAAAAAGAAAAVVAAAAAAAGKQEDEGGDE</sequence>
<feature type="region of interest" description="Disordered" evidence="2">
    <location>
        <begin position="75"/>
        <end position="104"/>
    </location>
</feature>
<keyword evidence="1" id="KW-0175">Coiled coil</keyword>
<accession>A0A0D2NPA9</accession>
<dbReference type="OrthoDB" id="543030at2759"/>
<evidence type="ECO:0000256" key="1">
    <source>
        <dbReference type="SAM" id="Coils"/>
    </source>
</evidence>
<reference evidence="3 4" key="1">
    <citation type="journal article" date="2013" name="BMC Genomics">
        <title>Reconstruction of the lipid metabolism for the microalga Monoraphidium neglectum from its genome sequence reveals characteristics suitable for biofuel production.</title>
        <authorList>
            <person name="Bogen C."/>
            <person name="Al-Dilaimi A."/>
            <person name="Albersmeier A."/>
            <person name="Wichmann J."/>
            <person name="Grundmann M."/>
            <person name="Rupp O."/>
            <person name="Lauersen K.J."/>
            <person name="Blifernez-Klassen O."/>
            <person name="Kalinowski J."/>
            <person name="Goesmann A."/>
            <person name="Mussgnug J.H."/>
            <person name="Kruse O."/>
        </authorList>
    </citation>
    <scope>NUCLEOTIDE SEQUENCE [LARGE SCALE GENOMIC DNA]</scope>
    <source>
        <strain evidence="3 4">SAG 48.87</strain>
    </source>
</reference>
<dbReference type="Proteomes" id="UP000054498">
    <property type="component" value="Unassembled WGS sequence"/>
</dbReference>
<dbReference type="RefSeq" id="XP_013905270.1">
    <property type="nucleotide sequence ID" value="XM_014049816.1"/>
</dbReference>
<name>A0A0D2NPA9_9CHLO</name>
<dbReference type="EMBL" id="KK100396">
    <property type="protein sequence ID" value="KIZ06251.1"/>
    <property type="molecule type" value="Genomic_DNA"/>
</dbReference>
<dbReference type="AlphaFoldDB" id="A0A0D2NPA9"/>
<proteinExistence type="predicted"/>